<evidence type="ECO:0000313" key="2">
    <source>
        <dbReference type="EMBL" id="KAF2106804.1"/>
    </source>
</evidence>
<feature type="compositionally biased region" description="Polar residues" evidence="1">
    <location>
        <begin position="138"/>
        <end position="157"/>
    </location>
</feature>
<feature type="region of interest" description="Disordered" evidence="1">
    <location>
        <begin position="113"/>
        <end position="157"/>
    </location>
</feature>
<gene>
    <name evidence="2" type="ORF">BDV96DRAFT_590463</name>
</gene>
<sequence length="157" mass="17191">MATLEVSRDSVAVTRMACILPRRVDSARLQERIVPAIRRSSNLRALLKRFDAASAIYLPHAAAFGDDEHVKATLRAGKTFGAAGTVTFRRERPASRRSAFLFVWQHESPLDYSGRASTEDGVKPGRILSIPLPDLKSSRAQPQSEIETLPSSASMTA</sequence>
<name>A0A6A5YJ91_9PLEO</name>
<keyword evidence="3" id="KW-1185">Reference proteome</keyword>
<proteinExistence type="predicted"/>
<accession>A0A6A5YJ91</accession>
<reference evidence="2" key="1">
    <citation type="journal article" date="2020" name="Stud. Mycol.">
        <title>101 Dothideomycetes genomes: a test case for predicting lifestyles and emergence of pathogens.</title>
        <authorList>
            <person name="Haridas S."/>
            <person name="Albert R."/>
            <person name="Binder M."/>
            <person name="Bloem J."/>
            <person name="Labutti K."/>
            <person name="Salamov A."/>
            <person name="Andreopoulos B."/>
            <person name="Baker S."/>
            <person name="Barry K."/>
            <person name="Bills G."/>
            <person name="Bluhm B."/>
            <person name="Cannon C."/>
            <person name="Castanera R."/>
            <person name="Culley D."/>
            <person name="Daum C."/>
            <person name="Ezra D."/>
            <person name="Gonzalez J."/>
            <person name="Henrissat B."/>
            <person name="Kuo A."/>
            <person name="Liang C."/>
            <person name="Lipzen A."/>
            <person name="Lutzoni F."/>
            <person name="Magnuson J."/>
            <person name="Mondo S."/>
            <person name="Nolan M."/>
            <person name="Ohm R."/>
            <person name="Pangilinan J."/>
            <person name="Park H.-J."/>
            <person name="Ramirez L."/>
            <person name="Alfaro M."/>
            <person name="Sun H."/>
            <person name="Tritt A."/>
            <person name="Yoshinaga Y."/>
            <person name="Zwiers L.-H."/>
            <person name="Turgeon B."/>
            <person name="Goodwin S."/>
            <person name="Spatafora J."/>
            <person name="Crous P."/>
            <person name="Grigoriev I."/>
        </authorList>
    </citation>
    <scope>NUCLEOTIDE SEQUENCE</scope>
    <source>
        <strain evidence="2">CBS 627.86</strain>
    </source>
</reference>
<dbReference type="AlphaFoldDB" id="A0A6A5YJ91"/>
<protein>
    <submittedName>
        <fullName evidence="2">Uncharacterized protein</fullName>
    </submittedName>
</protein>
<dbReference type="Proteomes" id="UP000799770">
    <property type="component" value="Unassembled WGS sequence"/>
</dbReference>
<organism evidence="2 3">
    <name type="scientific">Lophiotrema nucula</name>
    <dbReference type="NCBI Taxonomy" id="690887"/>
    <lineage>
        <taxon>Eukaryota</taxon>
        <taxon>Fungi</taxon>
        <taxon>Dikarya</taxon>
        <taxon>Ascomycota</taxon>
        <taxon>Pezizomycotina</taxon>
        <taxon>Dothideomycetes</taxon>
        <taxon>Pleosporomycetidae</taxon>
        <taxon>Pleosporales</taxon>
        <taxon>Lophiotremataceae</taxon>
        <taxon>Lophiotrema</taxon>
    </lineage>
</organism>
<evidence type="ECO:0000256" key="1">
    <source>
        <dbReference type="SAM" id="MobiDB-lite"/>
    </source>
</evidence>
<evidence type="ECO:0000313" key="3">
    <source>
        <dbReference type="Proteomes" id="UP000799770"/>
    </source>
</evidence>
<dbReference type="EMBL" id="ML977359">
    <property type="protein sequence ID" value="KAF2106804.1"/>
    <property type="molecule type" value="Genomic_DNA"/>
</dbReference>